<gene>
    <name evidence="2" type="ORF">AFUS01_LOCUS24627</name>
</gene>
<name>A0A8J2P9F2_9HEXA</name>
<dbReference type="EMBL" id="CAJVCH010309417">
    <property type="protein sequence ID" value="CAG7786042.1"/>
    <property type="molecule type" value="Genomic_DNA"/>
</dbReference>
<reference evidence="2" key="1">
    <citation type="submission" date="2021-06" db="EMBL/GenBank/DDBJ databases">
        <authorList>
            <person name="Hodson N. C."/>
            <person name="Mongue J. A."/>
            <person name="Jaron S. K."/>
        </authorList>
    </citation>
    <scope>NUCLEOTIDE SEQUENCE</scope>
</reference>
<evidence type="ECO:0000313" key="2">
    <source>
        <dbReference type="EMBL" id="CAG7786042.1"/>
    </source>
</evidence>
<keyword evidence="1" id="KW-1133">Transmembrane helix</keyword>
<comment type="caution">
    <text evidence="2">The sequence shown here is derived from an EMBL/GenBank/DDBJ whole genome shotgun (WGS) entry which is preliminary data.</text>
</comment>
<organism evidence="2 3">
    <name type="scientific">Allacma fusca</name>
    <dbReference type="NCBI Taxonomy" id="39272"/>
    <lineage>
        <taxon>Eukaryota</taxon>
        <taxon>Metazoa</taxon>
        <taxon>Ecdysozoa</taxon>
        <taxon>Arthropoda</taxon>
        <taxon>Hexapoda</taxon>
        <taxon>Collembola</taxon>
        <taxon>Symphypleona</taxon>
        <taxon>Sminthuridae</taxon>
        <taxon>Allacma</taxon>
    </lineage>
</organism>
<dbReference type="PANTHER" id="PTHR10974">
    <property type="entry name" value="FI08016P-RELATED"/>
    <property type="match status" value="1"/>
</dbReference>
<protein>
    <submittedName>
        <fullName evidence="2">Uncharacterized protein</fullName>
    </submittedName>
</protein>
<feature type="transmembrane region" description="Helical" evidence="1">
    <location>
        <begin position="215"/>
        <end position="238"/>
    </location>
</feature>
<proteinExistence type="predicted"/>
<sequence length="909" mass="103912">MGIFFLRVIFANVVLALTIFLYPDNLNFFDVQYHAVFCVGGHAALYVVFSTFISLPCCLEHFVNSAFDKHGRRSGLSETTITEKLIILGPTIGIISPVANCVKLIVNPGVSYFTYHWLKPSWQTSVSLTLCIFTELFLIAQILACLSFLGFFIILTLDRLQCQALDGIRRIKISKGTIWIPAHRLHAAIQDCRCLMLWIQFYNYIFANSMYLMKLSFITTAVVYLSFSVLAIHLTSLINFQSLEFTKYLPGNVKFMMNSTVISNEPILSMEINQPDSHMGCHLPVLDPFHRSIRRYLGRPAPINCSAKKYPLIFTADLDSNLIQLQDPLKYGYEDCCYQKFVRRSDKKVTYHPQCELINNRKTLIPKDAEFIRVRCSKIGMKLNSSLGGMAGASRSTVTIDYFGFVHLKPQLEERIGNFTMYGNKKSEIFPENQESSIESVTHRRLNVVLFGLDAVSHMNFIRVMPLTHKYLTQNLSAFGFNGYVKVADNTFPNLVPFLTGKSVKELRNTCWKNAKQRFDKCPFIWKNYSNHGFRTAYSEDEVWMSTFNYHKRGFGEQPADYYFNTFLNQLGRRLGHHNLVNTNYCYGPRPGLDLSLNFLRQMAYTMNKTRPYFQFTWSNAATHDQLNYGRLGDKAVADTLARFKSGGFFEDTALILLSDHGLRWGVLRSSFQGRMEERMPFLYFILPQWFTLKYPEATRSLKINRNKMTTPFDLHETLLDLLDLGRTSSSAIVRRNLELSEKQELPRGISMFLPIPARRTCKDAEIAEHYCVCAILKSIPVENNTLIREAAENIVSSINSFLISKSRKCSTLSLDKIFNAQVWQSAQSTKTSQNTTRSNRAPKLKNEVTFTVSFSVIPSNATFEATSTRFANGSWQVSGRASRTNLYGNESRCVTDPILKLYCYCGNL</sequence>
<dbReference type="PANTHER" id="PTHR10974:SF1">
    <property type="entry name" value="FI08016P-RELATED"/>
    <property type="match status" value="1"/>
</dbReference>
<dbReference type="GO" id="GO:0005615">
    <property type="term" value="C:extracellular space"/>
    <property type="evidence" value="ECO:0007669"/>
    <property type="project" value="TreeGrafter"/>
</dbReference>
<dbReference type="AlphaFoldDB" id="A0A8J2P9F2"/>
<keyword evidence="1" id="KW-0472">Membrane</keyword>
<dbReference type="Pfam" id="PF02995">
    <property type="entry name" value="DUF229"/>
    <property type="match status" value="1"/>
</dbReference>
<evidence type="ECO:0000313" key="3">
    <source>
        <dbReference type="Proteomes" id="UP000708208"/>
    </source>
</evidence>
<dbReference type="Proteomes" id="UP000708208">
    <property type="component" value="Unassembled WGS sequence"/>
</dbReference>
<keyword evidence="1" id="KW-0812">Transmembrane</keyword>
<feature type="transmembrane region" description="Helical" evidence="1">
    <location>
        <begin position="126"/>
        <end position="155"/>
    </location>
</feature>
<accession>A0A8J2P9F2</accession>
<dbReference type="InterPro" id="IPR004245">
    <property type="entry name" value="DUF229"/>
</dbReference>
<evidence type="ECO:0000256" key="1">
    <source>
        <dbReference type="SAM" id="Phobius"/>
    </source>
</evidence>
<feature type="transmembrane region" description="Helical" evidence="1">
    <location>
        <begin position="85"/>
        <end position="106"/>
    </location>
</feature>
<keyword evidence="3" id="KW-1185">Reference proteome</keyword>
<dbReference type="CDD" id="cd16021">
    <property type="entry name" value="ALP_like"/>
    <property type="match status" value="1"/>
</dbReference>
<dbReference type="OrthoDB" id="413313at2759"/>
<feature type="transmembrane region" description="Helical" evidence="1">
    <location>
        <begin position="5"/>
        <end position="23"/>
    </location>
</feature>
<feature type="transmembrane region" description="Helical" evidence="1">
    <location>
        <begin position="43"/>
        <end position="64"/>
    </location>
</feature>
<dbReference type="FunFam" id="3.40.720.10:FF:000017">
    <property type="entry name" value="Predicted protein"/>
    <property type="match status" value="1"/>
</dbReference>